<dbReference type="AlphaFoldDB" id="A0A3Q9GMP6"/>
<dbReference type="OrthoDB" id="4425335at2"/>
<name>A0A3Q9GMP6_9ACTO</name>
<accession>A0A3Q9GMP6</accession>
<evidence type="ECO:0000313" key="2">
    <source>
        <dbReference type="Proteomes" id="UP000275951"/>
    </source>
</evidence>
<gene>
    <name evidence="1" type="ORF">EBQ10_08050</name>
</gene>
<evidence type="ECO:0000313" key="1">
    <source>
        <dbReference type="EMBL" id="AZR07249.1"/>
    </source>
</evidence>
<reference evidence="1 2" key="1">
    <citation type="submission" date="2018-11" db="EMBL/GenBank/DDBJ databases">
        <title>Multidrug-resistant genes are associated with an 42-kb island TGI1 carrying a complex class 1 integron in a Trueperella pyogenes.</title>
        <authorList>
            <person name="Dong W."/>
        </authorList>
    </citation>
    <scope>NUCLEOTIDE SEQUENCE [LARGE SCALE GENOMIC DNA]</scope>
    <source>
        <strain evidence="1 2">TP4</strain>
    </source>
</reference>
<protein>
    <recommendedName>
        <fullName evidence="3">DUF3168 domain-containing protein</fullName>
    </recommendedName>
</protein>
<sequence length="116" mass="12727">MSESIPLLEHLTTTCEKLGLPVRVGLFTETPLPEAFVVLTPLVDTLALYGDNTPGAQIEEARLSLYARGNYLPLRDQLTAALLAGGVTITARSYIGFEDETSYHHYAIDTQTHHTL</sequence>
<dbReference type="EMBL" id="CP033905">
    <property type="protein sequence ID" value="AZR07249.1"/>
    <property type="molecule type" value="Genomic_DNA"/>
</dbReference>
<dbReference type="Proteomes" id="UP000275951">
    <property type="component" value="Chromosome"/>
</dbReference>
<evidence type="ECO:0008006" key="3">
    <source>
        <dbReference type="Google" id="ProtNLM"/>
    </source>
</evidence>
<dbReference type="GeneID" id="97532387"/>
<proteinExistence type="predicted"/>
<organism evidence="1 2">
    <name type="scientific">Trueperella pyogenes</name>
    <dbReference type="NCBI Taxonomy" id="1661"/>
    <lineage>
        <taxon>Bacteria</taxon>
        <taxon>Bacillati</taxon>
        <taxon>Actinomycetota</taxon>
        <taxon>Actinomycetes</taxon>
        <taxon>Actinomycetales</taxon>
        <taxon>Actinomycetaceae</taxon>
        <taxon>Trueperella</taxon>
    </lineage>
</organism>
<dbReference type="RefSeq" id="WP_053793923.1">
    <property type="nucleotide sequence ID" value="NZ_CP012649.1"/>
</dbReference>